<keyword evidence="4" id="KW-1185">Reference proteome</keyword>
<reference evidence="3 4" key="1">
    <citation type="submission" date="2019-06" db="EMBL/GenBank/DDBJ databases">
        <title>Flavobacteriaceae Paucihalobacterium erythroidium CWB-1, complete genome.</title>
        <authorList>
            <person name="Wu S."/>
        </authorList>
    </citation>
    <scope>NUCLEOTIDE SEQUENCE [LARGE SCALE GENOMIC DNA]</scope>
    <source>
        <strain evidence="3 4">CWB-1</strain>
    </source>
</reference>
<comment type="caution">
    <text evidence="3">The sequence shown here is derived from an EMBL/GenBank/DDBJ whole genome shotgun (WGS) entry which is preliminary data.</text>
</comment>
<name>A0A506PN26_9FLAO</name>
<gene>
    <name evidence="3" type="ORF">FJ651_03845</name>
</gene>
<evidence type="ECO:0000313" key="4">
    <source>
        <dbReference type="Proteomes" id="UP000317332"/>
    </source>
</evidence>
<sequence length="351" mass="41398">MNFNKKSSLSILLFIFITFFLIIRFYPKEKTKITYLIGHIDEKYFEINQFESEVVNMKGTIETIVTYPHAYRYLLEKDKGVYPFRKGYYFIDTSTKSIIIDTLFNACTDIVYSDSNQEYKDKFIPYHYKNSFENCSNVIENVYFNRSEDDVNLNNYILENPDSYVALWHLIERVSFRGYLDIRKTALYNFSNELKQSKIWKLLEADLSRLEKYAVGNVLPKLKLKNDALKEETLDFSSLDAEYTLVELWFSRCKPCHKAFEVLIPMQEKYKSKGFNIIGISTDVTDEIPLWQKTLDKYQFEWQNYLDENSAVAKEMNISSFPSNFLLDQNGVIIKVNITPKDLEIFLANSL</sequence>
<protein>
    <submittedName>
        <fullName evidence="3">TlpA family protein disulfide reductase</fullName>
    </submittedName>
</protein>
<keyword evidence="1" id="KW-1133">Transmembrane helix</keyword>
<dbReference type="Gene3D" id="3.40.30.10">
    <property type="entry name" value="Glutaredoxin"/>
    <property type="match status" value="1"/>
</dbReference>
<dbReference type="PANTHER" id="PTHR42852:SF13">
    <property type="entry name" value="PROTEIN DIPZ"/>
    <property type="match status" value="1"/>
</dbReference>
<dbReference type="EMBL" id="VHIQ01000002">
    <property type="protein sequence ID" value="TPV34672.1"/>
    <property type="molecule type" value="Genomic_DNA"/>
</dbReference>
<evidence type="ECO:0000256" key="1">
    <source>
        <dbReference type="SAM" id="Phobius"/>
    </source>
</evidence>
<dbReference type="GO" id="GO:0016491">
    <property type="term" value="F:oxidoreductase activity"/>
    <property type="evidence" value="ECO:0007669"/>
    <property type="project" value="InterPro"/>
</dbReference>
<dbReference type="AlphaFoldDB" id="A0A506PN26"/>
<dbReference type="PROSITE" id="PS51352">
    <property type="entry name" value="THIOREDOXIN_2"/>
    <property type="match status" value="1"/>
</dbReference>
<dbReference type="OrthoDB" id="710833at2"/>
<dbReference type="InterPro" id="IPR000866">
    <property type="entry name" value="AhpC/TSA"/>
</dbReference>
<keyword evidence="1" id="KW-0812">Transmembrane</keyword>
<evidence type="ECO:0000259" key="2">
    <source>
        <dbReference type="PROSITE" id="PS51352"/>
    </source>
</evidence>
<accession>A0A506PN26</accession>
<dbReference type="Pfam" id="PF00578">
    <property type="entry name" value="AhpC-TSA"/>
    <property type="match status" value="1"/>
</dbReference>
<proteinExistence type="predicted"/>
<dbReference type="GO" id="GO:0016209">
    <property type="term" value="F:antioxidant activity"/>
    <property type="evidence" value="ECO:0007669"/>
    <property type="project" value="InterPro"/>
</dbReference>
<dbReference type="RefSeq" id="WP_140989095.1">
    <property type="nucleotide sequence ID" value="NZ_VHIQ01000002.1"/>
</dbReference>
<dbReference type="SUPFAM" id="SSF52833">
    <property type="entry name" value="Thioredoxin-like"/>
    <property type="match status" value="1"/>
</dbReference>
<evidence type="ECO:0000313" key="3">
    <source>
        <dbReference type="EMBL" id="TPV34672.1"/>
    </source>
</evidence>
<keyword evidence="1" id="KW-0472">Membrane</keyword>
<dbReference type="PANTHER" id="PTHR42852">
    <property type="entry name" value="THIOL:DISULFIDE INTERCHANGE PROTEIN DSBE"/>
    <property type="match status" value="1"/>
</dbReference>
<dbReference type="InterPro" id="IPR013766">
    <property type="entry name" value="Thioredoxin_domain"/>
</dbReference>
<dbReference type="CDD" id="cd02966">
    <property type="entry name" value="TlpA_like_family"/>
    <property type="match status" value="1"/>
</dbReference>
<organism evidence="3 4">
    <name type="scientific">Paucihalobacter ruber</name>
    <dbReference type="NCBI Taxonomy" id="2567861"/>
    <lineage>
        <taxon>Bacteria</taxon>
        <taxon>Pseudomonadati</taxon>
        <taxon>Bacteroidota</taxon>
        <taxon>Flavobacteriia</taxon>
        <taxon>Flavobacteriales</taxon>
        <taxon>Flavobacteriaceae</taxon>
        <taxon>Paucihalobacter</taxon>
    </lineage>
</organism>
<feature type="domain" description="Thioredoxin" evidence="2">
    <location>
        <begin position="213"/>
        <end position="351"/>
    </location>
</feature>
<dbReference type="InterPro" id="IPR050553">
    <property type="entry name" value="Thioredoxin_ResA/DsbE_sf"/>
</dbReference>
<dbReference type="Proteomes" id="UP000317332">
    <property type="component" value="Unassembled WGS sequence"/>
</dbReference>
<dbReference type="InterPro" id="IPR036249">
    <property type="entry name" value="Thioredoxin-like_sf"/>
</dbReference>
<feature type="transmembrane region" description="Helical" evidence="1">
    <location>
        <begin position="7"/>
        <end position="26"/>
    </location>
</feature>